<feature type="region of interest" description="Disordered" evidence="1">
    <location>
        <begin position="36"/>
        <end position="66"/>
    </location>
</feature>
<dbReference type="EMBL" id="CP097502">
    <property type="protein sequence ID" value="URD76954.1"/>
    <property type="molecule type" value="Genomic_DNA"/>
</dbReference>
<reference evidence="2" key="1">
    <citation type="submission" date="2022-05" db="EMBL/GenBank/DDBJ databases">
        <title>The Musa troglodytarum L. genome provides insights into the mechanism of non-climacteric behaviour and enrichment of carotenoids.</title>
        <authorList>
            <person name="Wang J."/>
        </authorList>
    </citation>
    <scope>NUCLEOTIDE SEQUENCE</scope>
    <source>
        <tissue evidence="2">Leaf</tissue>
    </source>
</reference>
<keyword evidence="3" id="KW-1185">Reference proteome</keyword>
<dbReference type="Proteomes" id="UP001055439">
    <property type="component" value="Chromosome 1"/>
</dbReference>
<evidence type="ECO:0000313" key="2">
    <source>
        <dbReference type="EMBL" id="URD76954.1"/>
    </source>
</evidence>
<accession>A0A9E7EGQ1</accession>
<dbReference type="AlphaFoldDB" id="A0A9E7EGQ1"/>
<organism evidence="2 3">
    <name type="scientific">Musa troglodytarum</name>
    <name type="common">fe'i banana</name>
    <dbReference type="NCBI Taxonomy" id="320322"/>
    <lineage>
        <taxon>Eukaryota</taxon>
        <taxon>Viridiplantae</taxon>
        <taxon>Streptophyta</taxon>
        <taxon>Embryophyta</taxon>
        <taxon>Tracheophyta</taxon>
        <taxon>Spermatophyta</taxon>
        <taxon>Magnoliopsida</taxon>
        <taxon>Liliopsida</taxon>
        <taxon>Zingiberales</taxon>
        <taxon>Musaceae</taxon>
        <taxon>Musa</taxon>
    </lineage>
</organism>
<evidence type="ECO:0000256" key="1">
    <source>
        <dbReference type="SAM" id="MobiDB-lite"/>
    </source>
</evidence>
<feature type="compositionally biased region" description="Polar residues" evidence="1">
    <location>
        <begin position="1"/>
        <end position="10"/>
    </location>
</feature>
<proteinExistence type="predicted"/>
<name>A0A9E7EGQ1_9LILI</name>
<evidence type="ECO:0000313" key="3">
    <source>
        <dbReference type="Proteomes" id="UP001055439"/>
    </source>
</evidence>
<feature type="region of interest" description="Disordered" evidence="1">
    <location>
        <begin position="1"/>
        <end position="24"/>
    </location>
</feature>
<sequence>MPSTEPSISASGKHHKSLPLAPIGLRSWPRVSRISIQAASESGTTKEQEVGKRETRKDLEEAQFEQ</sequence>
<gene>
    <name evidence="2" type="ORF">MUK42_09241</name>
</gene>
<protein>
    <submittedName>
        <fullName evidence="2">Uncharacterized protein</fullName>
    </submittedName>
</protein>
<feature type="compositionally biased region" description="Basic and acidic residues" evidence="1">
    <location>
        <begin position="44"/>
        <end position="60"/>
    </location>
</feature>